<evidence type="ECO:0000256" key="4">
    <source>
        <dbReference type="ARBA" id="ARBA00023163"/>
    </source>
</evidence>
<gene>
    <name evidence="6" type="ordered locus">Shel_18180</name>
</gene>
<organism evidence="6 7">
    <name type="scientific">Slackia heliotrinireducens (strain ATCC 29202 / DSM 20476 / NCTC 11029 / RHS 1)</name>
    <name type="common">Peptococcus heliotrinreducens</name>
    <dbReference type="NCBI Taxonomy" id="471855"/>
    <lineage>
        <taxon>Bacteria</taxon>
        <taxon>Bacillati</taxon>
        <taxon>Actinomycetota</taxon>
        <taxon>Coriobacteriia</taxon>
        <taxon>Eggerthellales</taxon>
        <taxon>Eggerthellaceae</taxon>
        <taxon>Slackia</taxon>
    </lineage>
</organism>
<evidence type="ECO:0000313" key="6">
    <source>
        <dbReference type="EMBL" id="ACV22836.1"/>
    </source>
</evidence>
<dbReference type="Pfam" id="PF13411">
    <property type="entry name" value="MerR_1"/>
    <property type="match status" value="1"/>
</dbReference>
<dbReference type="STRING" id="471855.Shel_18180"/>
<evidence type="ECO:0000256" key="1">
    <source>
        <dbReference type="ARBA" id="ARBA00022491"/>
    </source>
</evidence>
<dbReference type="Proteomes" id="UP000002026">
    <property type="component" value="Chromosome"/>
</dbReference>
<dbReference type="AlphaFoldDB" id="C7N7F1"/>
<dbReference type="EMBL" id="CP001684">
    <property type="protein sequence ID" value="ACV22836.1"/>
    <property type="molecule type" value="Genomic_DNA"/>
</dbReference>
<dbReference type="InterPro" id="IPR009061">
    <property type="entry name" value="DNA-bd_dom_put_sf"/>
</dbReference>
<dbReference type="KEGG" id="shi:Shel_18180"/>
<evidence type="ECO:0000313" key="7">
    <source>
        <dbReference type="Proteomes" id="UP000002026"/>
    </source>
</evidence>
<sequence length="152" mass="18186">MEKMYTIGDAAAELGMPASTIRFYEKNGLIPNQRRSSDGRRLFDEDDLEWMRFVERLKVSGMPIKEIREYIRLYIEGDSTIEERRRIVYERQAAIDAQIEELKLARDFIHYKCWFYDVARESGTCDTPRNMPFDELPDDIKRIKSKCRINRY</sequence>
<dbReference type="GO" id="GO:0003677">
    <property type="term" value="F:DNA binding"/>
    <property type="evidence" value="ECO:0007669"/>
    <property type="project" value="UniProtKB-KW"/>
</dbReference>
<feature type="domain" description="HTH merR-type" evidence="5">
    <location>
        <begin position="4"/>
        <end position="73"/>
    </location>
</feature>
<dbReference type="InterPro" id="IPR047057">
    <property type="entry name" value="MerR_fam"/>
</dbReference>
<name>C7N7F1_SLAHD</name>
<proteinExistence type="predicted"/>
<accession>C7N7F1</accession>
<dbReference type="InterPro" id="IPR000551">
    <property type="entry name" value="MerR-type_HTH_dom"/>
</dbReference>
<dbReference type="PROSITE" id="PS50937">
    <property type="entry name" value="HTH_MERR_2"/>
    <property type="match status" value="1"/>
</dbReference>
<dbReference type="PRINTS" id="PR00040">
    <property type="entry name" value="HTHMERR"/>
</dbReference>
<evidence type="ECO:0000256" key="2">
    <source>
        <dbReference type="ARBA" id="ARBA00023015"/>
    </source>
</evidence>
<dbReference type="eggNOG" id="COG0789">
    <property type="taxonomic scope" value="Bacteria"/>
</dbReference>
<dbReference type="HOGENOM" id="CLU_060077_8_0_11"/>
<dbReference type="PANTHER" id="PTHR30204:SF69">
    <property type="entry name" value="MERR-FAMILY TRANSCRIPTIONAL REGULATOR"/>
    <property type="match status" value="1"/>
</dbReference>
<protein>
    <submittedName>
        <fullName evidence="6">Predicted transcriptional regulator</fullName>
    </submittedName>
</protein>
<keyword evidence="2" id="KW-0805">Transcription regulation</keyword>
<evidence type="ECO:0000256" key="3">
    <source>
        <dbReference type="ARBA" id="ARBA00023125"/>
    </source>
</evidence>
<evidence type="ECO:0000259" key="5">
    <source>
        <dbReference type="PROSITE" id="PS50937"/>
    </source>
</evidence>
<dbReference type="PANTHER" id="PTHR30204">
    <property type="entry name" value="REDOX-CYCLING DRUG-SENSING TRANSCRIPTIONAL ACTIVATOR SOXR"/>
    <property type="match status" value="1"/>
</dbReference>
<dbReference type="GO" id="GO:0003700">
    <property type="term" value="F:DNA-binding transcription factor activity"/>
    <property type="evidence" value="ECO:0007669"/>
    <property type="project" value="InterPro"/>
</dbReference>
<dbReference type="CDD" id="cd01109">
    <property type="entry name" value="HTH_YyaN"/>
    <property type="match status" value="1"/>
</dbReference>
<keyword evidence="1" id="KW-0678">Repressor</keyword>
<dbReference type="SMART" id="SM00422">
    <property type="entry name" value="HTH_MERR"/>
    <property type="match status" value="1"/>
</dbReference>
<dbReference type="RefSeq" id="WP_012798938.1">
    <property type="nucleotide sequence ID" value="NC_013165.1"/>
</dbReference>
<reference evidence="6 7" key="1">
    <citation type="journal article" date="2009" name="Stand. Genomic Sci.">
        <title>Complete genome sequence of Slackia heliotrinireducens type strain (RHS 1).</title>
        <authorList>
            <person name="Pukall R."/>
            <person name="Lapidus A."/>
            <person name="Nolan M."/>
            <person name="Copeland A."/>
            <person name="Glavina Del Rio T."/>
            <person name="Lucas S."/>
            <person name="Chen F."/>
            <person name="Tice H."/>
            <person name="Cheng J.F."/>
            <person name="Chertkov O."/>
            <person name="Bruce D."/>
            <person name="Goodwin L."/>
            <person name="Kuske C."/>
            <person name="Brettin T."/>
            <person name="Detter J.C."/>
            <person name="Han C."/>
            <person name="Pitluck S."/>
            <person name="Pati A."/>
            <person name="Mavrommatis K."/>
            <person name="Ivanova N."/>
            <person name="Ovchinnikova G."/>
            <person name="Chen A."/>
            <person name="Palaniappan K."/>
            <person name="Schneider S."/>
            <person name="Rohde M."/>
            <person name="Chain P."/>
            <person name="D'haeseleer P."/>
            <person name="Goker M."/>
            <person name="Bristow J."/>
            <person name="Eisen J.A."/>
            <person name="Markowitz V."/>
            <person name="Kyrpides N.C."/>
            <person name="Klenk H.P."/>
            <person name="Hugenholtz P."/>
        </authorList>
    </citation>
    <scope>NUCLEOTIDE SEQUENCE [LARGE SCALE GENOMIC DNA]</scope>
    <source>
        <strain evidence="7">ATCC 29202 / DSM 20476 / NCTC 11029 / RHS 1</strain>
    </source>
</reference>
<keyword evidence="3" id="KW-0238">DNA-binding</keyword>
<keyword evidence="7" id="KW-1185">Reference proteome</keyword>
<dbReference type="SUPFAM" id="SSF46955">
    <property type="entry name" value="Putative DNA-binding domain"/>
    <property type="match status" value="1"/>
</dbReference>
<keyword evidence="4" id="KW-0804">Transcription</keyword>
<dbReference type="Gene3D" id="1.10.1660.10">
    <property type="match status" value="1"/>
</dbReference>